<name>A0ABW7WXS2_9NOCA</name>
<dbReference type="EMBL" id="JBIRYO010000005">
    <property type="protein sequence ID" value="MFI2473640.1"/>
    <property type="molecule type" value="Genomic_DNA"/>
</dbReference>
<proteinExistence type="predicted"/>
<organism evidence="2 3">
    <name type="scientific">Nocardia xishanensis</name>
    <dbReference type="NCBI Taxonomy" id="238964"/>
    <lineage>
        <taxon>Bacteria</taxon>
        <taxon>Bacillati</taxon>
        <taxon>Actinomycetota</taxon>
        <taxon>Actinomycetes</taxon>
        <taxon>Mycobacteriales</taxon>
        <taxon>Nocardiaceae</taxon>
        <taxon>Nocardia</taxon>
    </lineage>
</organism>
<keyword evidence="3" id="KW-1185">Reference proteome</keyword>
<reference evidence="2 3" key="1">
    <citation type="submission" date="2024-10" db="EMBL/GenBank/DDBJ databases">
        <title>The Natural Products Discovery Center: Release of the First 8490 Sequenced Strains for Exploring Actinobacteria Biosynthetic Diversity.</title>
        <authorList>
            <person name="Kalkreuter E."/>
            <person name="Kautsar S.A."/>
            <person name="Yang D."/>
            <person name="Bader C.D."/>
            <person name="Teijaro C.N."/>
            <person name="Fluegel L."/>
            <person name="Davis C.M."/>
            <person name="Simpson J.R."/>
            <person name="Lauterbach L."/>
            <person name="Steele A.D."/>
            <person name="Gui C."/>
            <person name="Meng S."/>
            <person name="Li G."/>
            <person name="Viehrig K."/>
            <person name="Ye F."/>
            <person name="Su P."/>
            <person name="Kiefer A.F."/>
            <person name="Nichols A."/>
            <person name="Cepeda A.J."/>
            <person name="Yan W."/>
            <person name="Fan B."/>
            <person name="Jiang Y."/>
            <person name="Adhikari A."/>
            <person name="Zheng C.-J."/>
            <person name="Schuster L."/>
            <person name="Cowan T.M."/>
            <person name="Smanski M.J."/>
            <person name="Chevrette M.G."/>
            <person name="De Carvalho L.P.S."/>
            <person name="Shen B."/>
        </authorList>
    </citation>
    <scope>NUCLEOTIDE SEQUENCE [LARGE SCALE GENOMIC DNA]</scope>
    <source>
        <strain evidence="2 3">NPDC019275</strain>
    </source>
</reference>
<dbReference type="InterPro" id="IPR003675">
    <property type="entry name" value="Rce1/LyrA-like_dom"/>
</dbReference>
<dbReference type="RefSeq" id="WP_364822728.1">
    <property type="nucleotide sequence ID" value="NZ_JBFAYM010000008.1"/>
</dbReference>
<comment type="caution">
    <text evidence="2">The sequence shown here is derived from an EMBL/GenBank/DDBJ whole genome shotgun (WGS) entry which is preliminary data.</text>
</comment>
<protein>
    <submittedName>
        <fullName evidence="2">Lysostaphin resistance A-like protein</fullName>
    </submittedName>
</protein>
<evidence type="ECO:0000259" key="1">
    <source>
        <dbReference type="Pfam" id="PF02517"/>
    </source>
</evidence>
<sequence>MSLAKALAGTGLALLWSNRVLPGLGLDQRGRTAANACFATGYGLAFGGRSHWWSGRGLVVGASAGALVLAGYGAAVSIPALREILRDVAPVGQEVSDLEWVAVHIPIGTVYSEELIFRSTLEPLLDDTFGARLGALFGAAAFGLWHIHPARAGAQPIGPTVLATAAGGAVLGLLRRKTGSTTAPALLHWAMNAGGVIATRLAIPEPIP</sequence>
<accession>A0ABW7WXS2</accession>
<feature type="domain" description="CAAX prenyl protease 2/Lysostaphin resistance protein A-like" evidence="1">
    <location>
        <begin position="101"/>
        <end position="193"/>
    </location>
</feature>
<gene>
    <name evidence="2" type="ORF">ACH49W_09720</name>
</gene>
<dbReference type="Pfam" id="PF02517">
    <property type="entry name" value="Rce1-like"/>
    <property type="match status" value="1"/>
</dbReference>
<evidence type="ECO:0000313" key="3">
    <source>
        <dbReference type="Proteomes" id="UP001611415"/>
    </source>
</evidence>
<evidence type="ECO:0000313" key="2">
    <source>
        <dbReference type="EMBL" id="MFI2473640.1"/>
    </source>
</evidence>
<dbReference type="Proteomes" id="UP001611415">
    <property type="component" value="Unassembled WGS sequence"/>
</dbReference>